<keyword evidence="1" id="KW-0479">Metal-binding</keyword>
<keyword evidence="8" id="KW-1185">Reference proteome</keyword>
<dbReference type="PROSITE" id="PS50808">
    <property type="entry name" value="ZF_BED"/>
    <property type="match status" value="2"/>
</dbReference>
<feature type="non-terminal residue" evidence="7">
    <location>
        <position position="400"/>
    </location>
</feature>
<feature type="region of interest" description="Disordered" evidence="5">
    <location>
        <begin position="332"/>
        <end position="400"/>
    </location>
</feature>
<dbReference type="EMBL" id="JABEBT010000019">
    <property type="protein sequence ID" value="KAF7637547.1"/>
    <property type="molecule type" value="Genomic_DNA"/>
</dbReference>
<dbReference type="InterPro" id="IPR003656">
    <property type="entry name" value="Znf_BED"/>
</dbReference>
<evidence type="ECO:0000313" key="8">
    <source>
        <dbReference type="Proteomes" id="UP000605970"/>
    </source>
</evidence>
<keyword evidence="2 4" id="KW-0863">Zinc-finger</keyword>
<dbReference type="GO" id="GO:0003677">
    <property type="term" value="F:DNA binding"/>
    <property type="evidence" value="ECO:0007669"/>
    <property type="project" value="InterPro"/>
</dbReference>
<feature type="domain" description="BED-type" evidence="6">
    <location>
        <begin position="178"/>
        <end position="232"/>
    </location>
</feature>
<dbReference type="SMART" id="SM00614">
    <property type="entry name" value="ZnF_BED"/>
    <property type="match status" value="2"/>
</dbReference>
<evidence type="ECO:0000256" key="5">
    <source>
        <dbReference type="SAM" id="MobiDB-lite"/>
    </source>
</evidence>
<protein>
    <recommendedName>
        <fullName evidence="6">BED-type domain-containing protein</fullName>
    </recommendedName>
</protein>
<dbReference type="InterPro" id="IPR036236">
    <property type="entry name" value="Znf_C2H2_sf"/>
</dbReference>
<evidence type="ECO:0000256" key="1">
    <source>
        <dbReference type="ARBA" id="ARBA00022723"/>
    </source>
</evidence>
<dbReference type="AlphaFoldDB" id="A0A8S9ZWP2"/>
<comment type="caution">
    <text evidence="7">The sequence shown here is derived from an EMBL/GenBank/DDBJ whole genome shotgun (WGS) entry which is preliminary data.</text>
</comment>
<name>A0A8S9ZWP2_9BILA</name>
<evidence type="ECO:0000256" key="4">
    <source>
        <dbReference type="PROSITE-ProRule" id="PRU00027"/>
    </source>
</evidence>
<feature type="compositionally biased region" description="Basic residues" evidence="5">
    <location>
        <begin position="374"/>
        <end position="384"/>
    </location>
</feature>
<dbReference type="SUPFAM" id="SSF57667">
    <property type="entry name" value="beta-beta-alpha zinc fingers"/>
    <property type="match status" value="2"/>
</dbReference>
<dbReference type="Proteomes" id="UP000605970">
    <property type="component" value="Unassembled WGS sequence"/>
</dbReference>
<dbReference type="GO" id="GO:0008270">
    <property type="term" value="F:zinc ion binding"/>
    <property type="evidence" value="ECO:0007669"/>
    <property type="project" value="UniProtKB-KW"/>
</dbReference>
<gene>
    <name evidence="7" type="ORF">Mgra_00003065</name>
</gene>
<feature type="compositionally biased region" description="Polar residues" evidence="5">
    <location>
        <begin position="353"/>
        <end position="373"/>
    </location>
</feature>
<accession>A0A8S9ZWP2</accession>
<proteinExistence type="predicted"/>
<evidence type="ECO:0000256" key="2">
    <source>
        <dbReference type="ARBA" id="ARBA00022771"/>
    </source>
</evidence>
<organism evidence="7 8">
    <name type="scientific">Meloidogyne graminicola</name>
    <dbReference type="NCBI Taxonomy" id="189291"/>
    <lineage>
        <taxon>Eukaryota</taxon>
        <taxon>Metazoa</taxon>
        <taxon>Ecdysozoa</taxon>
        <taxon>Nematoda</taxon>
        <taxon>Chromadorea</taxon>
        <taxon>Rhabditida</taxon>
        <taxon>Tylenchina</taxon>
        <taxon>Tylenchomorpha</taxon>
        <taxon>Tylenchoidea</taxon>
        <taxon>Meloidogynidae</taxon>
        <taxon>Meloidogyninae</taxon>
        <taxon>Meloidogyne</taxon>
    </lineage>
</organism>
<keyword evidence="3" id="KW-0862">Zinc</keyword>
<reference evidence="7" key="1">
    <citation type="journal article" date="2020" name="Ecol. Evol.">
        <title>Genome structure and content of the rice root-knot nematode (Meloidogyne graminicola).</title>
        <authorList>
            <person name="Phan N.T."/>
            <person name="Danchin E.G.J."/>
            <person name="Klopp C."/>
            <person name="Perfus-Barbeoch L."/>
            <person name="Kozlowski D.K."/>
            <person name="Koutsovoulos G.D."/>
            <person name="Lopez-Roques C."/>
            <person name="Bouchez O."/>
            <person name="Zahm M."/>
            <person name="Besnard G."/>
            <person name="Bellafiore S."/>
        </authorList>
    </citation>
    <scope>NUCLEOTIDE SEQUENCE</scope>
    <source>
        <strain evidence="7">VN-18</strain>
    </source>
</reference>
<evidence type="ECO:0000313" key="7">
    <source>
        <dbReference type="EMBL" id="KAF7637547.1"/>
    </source>
</evidence>
<feature type="domain" description="BED-type" evidence="6">
    <location>
        <begin position="231"/>
        <end position="280"/>
    </location>
</feature>
<feature type="compositionally biased region" description="Acidic residues" evidence="5">
    <location>
        <begin position="388"/>
        <end position="400"/>
    </location>
</feature>
<evidence type="ECO:0000256" key="3">
    <source>
        <dbReference type="ARBA" id="ARBA00022833"/>
    </source>
</evidence>
<sequence length="400" mass="47518">MKSSSDEEEEIEGNSNQKFNIWEHFTKYGEGDYRRYDKPFKLRSSTTILKRHYNEHTNEQNKQEHNINSMDGRMLFWVFLSCVASLRLALAANTCRTCSYFASNISFDQFYLVERQKRMFKINIPYVNIWNYFDEYVTNNDERRIKCILKNCNFDVSCQSECYIPDLIKHYHTHAKLKNSSEMWNYFTQYLKDGERRVCCNCNNCKFDIKHDSSTSNLIRHYNAHINNTLKKTSKVWEYFTSNGEGNNRIAKCHTCSKKIKYKDNTDLLLHLYKDEKKNIWNYFKQYGEGKVRRAKCIIEECEYDTSYPPKAVIHKLVSHYYINHRFEGYTEKSGKKPPTGMLSLPNKGIKINESNSSQTEINKKSNQQNSRQKNLRQAKKKKSVVIEDSEDEEYNDDSD</sequence>
<evidence type="ECO:0000259" key="6">
    <source>
        <dbReference type="PROSITE" id="PS50808"/>
    </source>
</evidence>